<protein>
    <submittedName>
        <fullName evidence="3">RNA-binding protein 43</fullName>
    </submittedName>
</protein>
<dbReference type="InterPro" id="IPR000504">
    <property type="entry name" value="RRM_dom"/>
</dbReference>
<dbReference type="PROSITE" id="PS50102">
    <property type="entry name" value="RRM"/>
    <property type="match status" value="1"/>
</dbReference>
<dbReference type="PANTHER" id="PTHR15225:SF8">
    <property type="entry name" value="RNA-BINDING PROTEIN 43"/>
    <property type="match status" value="1"/>
</dbReference>
<name>A0A8B7WFA3_CASCN</name>
<feature type="domain" description="RRM" evidence="2">
    <location>
        <begin position="83"/>
        <end position="168"/>
    </location>
</feature>
<gene>
    <name evidence="3" type="primary">Rbm43</name>
</gene>
<dbReference type="RefSeq" id="XP_020041680.1">
    <property type="nucleotide sequence ID" value="XM_020186091.1"/>
</dbReference>
<reference evidence="3" key="1">
    <citation type="submission" date="2025-08" db="UniProtKB">
        <authorList>
            <consortium name="RefSeq"/>
        </authorList>
    </citation>
    <scope>IDENTIFICATION</scope>
    <source>
        <tissue evidence="3">Leukocyte</tissue>
    </source>
</reference>
<proteinExistence type="predicted"/>
<dbReference type="OrthoDB" id="9948435at2759"/>
<evidence type="ECO:0000259" key="2">
    <source>
        <dbReference type="PROSITE" id="PS50102"/>
    </source>
</evidence>
<dbReference type="Gene3D" id="3.30.70.330">
    <property type="match status" value="1"/>
</dbReference>
<dbReference type="PANTHER" id="PTHR15225">
    <property type="entry name" value="INTERFERON-INDUCED PROTEIN 35/NMI N-MYC/STAT INTERACTING PROTEIN"/>
    <property type="match status" value="1"/>
</dbReference>
<keyword evidence="1" id="KW-0694">RNA-binding</keyword>
<dbReference type="CTD" id="375287"/>
<organism evidence="3">
    <name type="scientific">Castor canadensis</name>
    <name type="common">American beaver</name>
    <dbReference type="NCBI Taxonomy" id="51338"/>
    <lineage>
        <taxon>Eukaryota</taxon>
        <taxon>Metazoa</taxon>
        <taxon>Chordata</taxon>
        <taxon>Craniata</taxon>
        <taxon>Vertebrata</taxon>
        <taxon>Euteleostomi</taxon>
        <taxon>Mammalia</taxon>
        <taxon>Eutheria</taxon>
        <taxon>Euarchontoglires</taxon>
        <taxon>Glires</taxon>
        <taxon>Rodentia</taxon>
        <taxon>Castorimorpha</taxon>
        <taxon>Castoridae</taxon>
        <taxon>Castor</taxon>
    </lineage>
</organism>
<accession>A0A8B7WFA3</accession>
<dbReference type="GO" id="GO:0003723">
    <property type="term" value="F:RNA binding"/>
    <property type="evidence" value="ECO:0007669"/>
    <property type="project" value="UniProtKB-UniRule"/>
</dbReference>
<dbReference type="AlphaFoldDB" id="A0A8B7WFA3"/>
<dbReference type="InterPro" id="IPR035979">
    <property type="entry name" value="RBD_domain_sf"/>
</dbReference>
<dbReference type="KEGG" id="ccan:109700781"/>
<evidence type="ECO:0000313" key="3">
    <source>
        <dbReference type="RefSeq" id="XP_020041680.1"/>
    </source>
</evidence>
<dbReference type="SUPFAM" id="SSF54928">
    <property type="entry name" value="RNA-binding domain, RBD"/>
    <property type="match status" value="1"/>
</dbReference>
<sequence length="421" mass="47818">MAQKWRPQIPLGKELVRGVGAKGASPAGFPRLLGAVIASVGSVPLQRQRALCFPICGGGRTNILLFFLQASILYVKEPTAWERTIVVAGLPFSLFNDQLLAIFVKSHFQDIKNEGGDVEDVIYPTRTKGVAYVIFKERKVAENVVRQKKQRLAKKAGNAQLTVSHLSEKVFNSVKALLDLSVFRSQIVLERLVTDLKKKIPMLHFSPLEPSGKIHVEGSFLAMKRLNESLLLKSTHLLQRNRKIMNEGEKWKRQSPQRSLQKSANSVTTLGTLVPKSARGGEMLVLDTDVFLYLKQKCRCYETTLNRFHIQTQERVDGELTTLYLKNAHADSQPSNTWHVKELIEEWSQGLHLELRKEMFHLGGMGSREKRNIQWACEKVHSRYRKVLINFYRTHIDIIGSSSDTYLFKKEVMKLVGQKVS</sequence>
<evidence type="ECO:0000256" key="1">
    <source>
        <dbReference type="PROSITE-ProRule" id="PRU00176"/>
    </source>
</evidence>
<dbReference type="InterPro" id="IPR012677">
    <property type="entry name" value="Nucleotide-bd_a/b_plait_sf"/>
</dbReference>